<feature type="compositionally biased region" description="Basic and acidic residues" evidence="1">
    <location>
        <begin position="120"/>
        <end position="133"/>
    </location>
</feature>
<comment type="caution">
    <text evidence="2">The sequence shown here is derived from an EMBL/GenBank/DDBJ whole genome shotgun (WGS) entry which is preliminary data.</text>
</comment>
<name>A0AAV0G9N7_9ASTE</name>
<feature type="region of interest" description="Disordered" evidence="1">
    <location>
        <begin position="78"/>
        <end position="146"/>
    </location>
</feature>
<dbReference type="EMBL" id="CAMAPF010001069">
    <property type="protein sequence ID" value="CAH9144645.1"/>
    <property type="molecule type" value="Genomic_DNA"/>
</dbReference>
<gene>
    <name evidence="2" type="ORF">CEPIT_LOCUS41600</name>
</gene>
<dbReference type="AlphaFoldDB" id="A0AAV0G9N7"/>
<sequence>MAATSRFLRLNRTHLQSLHLFRPPIAIGTRNKLIDISAGSPLPSTNSVASELLLCADLQPAGKIHPRIKIRDRLFRSKYDNPDFGQYGPYTSDDDLGYGSSIDEGLYSDSSDDDDDDDDHNFKNGRDDQDPQGKGKRTTKKKGGKA</sequence>
<accession>A0AAV0G9N7</accession>
<organism evidence="2 3">
    <name type="scientific">Cuscuta epithymum</name>
    <dbReference type="NCBI Taxonomy" id="186058"/>
    <lineage>
        <taxon>Eukaryota</taxon>
        <taxon>Viridiplantae</taxon>
        <taxon>Streptophyta</taxon>
        <taxon>Embryophyta</taxon>
        <taxon>Tracheophyta</taxon>
        <taxon>Spermatophyta</taxon>
        <taxon>Magnoliopsida</taxon>
        <taxon>eudicotyledons</taxon>
        <taxon>Gunneridae</taxon>
        <taxon>Pentapetalae</taxon>
        <taxon>asterids</taxon>
        <taxon>lamiids</taxon>
        <taxon>Solanales</taxon>
        <taxon>Convolvulaceae</taxon>
        <taxon>Cuscuteae</taxon>
        <taxon>Cuscuta</taxon>
        <taxon>Cuscuta subgen. Cuscuta</taxon>
    </lineage>
</organism>
<feature type="compositionally biased region" description="Basic residues" evidence="1">
    <location>
        <begin position="134"/>
        <end position="146"/>
    </location>
</feature>
<evidence type="ECO:0000313" key="2">
    <source>
        <dbReference type="EMBL" id="CAH9144645.1"/>
    </source>
</evidence>
<keyword evidence="3" id="KW-1185">Reference proteome</keyword>
<proteinExistence type="predicted"/>
<reference evidence="2" key="1">
    <citation type="submission" date="2022-07" db="EMBL/GenBank/DDBJ databases">
        <authorList>
            <person name="Macas J."/>
            <person name="Novak P."/>
            <person name="Neumann P."/>
        </authorList>
    </citation>
    <scope>NUCLEOTIDE SEQUENCE</scope>
</reference>
<evidence type="ECO:0000256" key="1">
    <source>
        <dbReference type="SAM" id="MobiDB-lite"/>
    </source>
</evidence>
<evidence type="ECO:0000313" key="3">
    <source>
        <dbReference type="Proteomes" id="UP001152523"/>
    </source>
</evidence>
<feature type="compositionally biased region" description="Acidic residues" evidence="1">
    <location>
        <begin position="110"/>
        <end position="119"/>
    </location>
</feature>
<dbReference type="Proteomes" id="UP001152523">
    <property type="component" value="Unassembled WGS sequence"/>
</dbReference>
<protein>
    <submittedName>
        <fullName evidence="2">Uncharacterized protein</fullName>
    </submittedName>
</protein>